<dbReference type="PANTHER" id="PTHR37539">
    <property type="entry name" value="SECRETED PROTEIN-RELATED"/>
    <property type="match status" value="1"/>
</dbReference>
<dbReference type="Proteomes" id="UP000612899">
    <property type="component" value="Unassembled WGS sequence"/>
</dbReference>
<dbReference type="PANTHER" id="PTHR37539:SF1">
    <property type="entry name" value="ER-BOUND OXYGENASE MPAB_MPAB'_RUBBER OXYGENASE CATALYTIC DOMAIN-CONTAINING PROTEIN"/>
    <property type="match status" value="1"/>
</dbReference>
<keyword evidence="1" id="KW-0732">Signal</keyword>
<sequence>MSHLSRRHVLSLGAALGLVSAAGAGVATATPALGADPWWAWDNEVDGLLAGLLTTGQIPAVNTAMRSWVSNGDPLPSGLPTELQAHLQQHNTLPSWADRTKLRLAADFNRRKDTYLFMLYGLGSGIMSTVIPREARSVYWSAGGANMQDRAAKTFTFGYDLSDLNAFEPSGQFVVTANKTRLVHAAVRHLLPQSPQWRAGAQEPGRIPISNGDILVTFHSLGTFVHKKLKEWRVPMTAAQEDAFLHSWQVAIHLLGVRDEFIPQTWAAAYAQSAQVLTPILTVTPEGRELAEDLLGLTAQVDLGVTRGFLNEFVRYVLSNEIGDWLRLPRDYVAAALIRTAWPAYIAFREGLIPVAPLQFYMLDQFIRALAMLFLNRGGSTTTTPIVIPTGNRP</sequence>
<accession>A0A8J3Q503</accession>
<evidence type="ECO:0000313" key="3">
    <source>
        <dbReference type="EMBL" id="GIH03826.1"/>
    </source>
</evidence>
<dbReference type="InterPro" id="IPR037473">
    <property type="entry name" value="Lcp-like"/>
</dbReference>
<dbReference type="AlphaFoldDB" id="A0A8J3Q503"/>
<feature type="chain" id="PRO_5035249234" description="ER-bound oxygenase mpaB/mpaB'/Rubber oxygenase catalytic domain-containing protein" evidence="1">
    <location>
        <begin position="30"/>
        <end position="394"/>
    </location>
</feature>
<feature type="signal peptide" evidence="1">
    <location>
        <begin position="1"/>
        <end position="29"/>
    </location>
</feature>
<dbReference type="Pfam" id="PF09995">
    <property type="entry name" value="MPAB_Lcp_cat"/>
    <property type="match status" value="1"/>
</dbReference>
<dbReference type="GO" id="GO:0016491">
    <property type="term" value="F:oxidoreductase activity"/>
    <property type="evidence" value="ECO:0007669"/>
    <property type="project" value="InterPro"/>
</dbReference>
<dbReference type="EMBL" id="BONY01000009">
    <property type="protein sequence ID" value="GIH03826.1"/>
    <property type="molecule type" value="Genomic_DNA"/>
</dbReference>
<organism evidence="3 4">
    <name type="scientific">Rhizocola hellebori</name>
    <dbReference type="NCBI Taxonomy" id="1392758"/>
    <lineage>
        <taxon>Bacteria</taxon>
        <taxon>Bacillati</taxon>
        <taxon>Actinomycetota</taxon>
        <taxon>Actinomycetes</taxon>
        <taxon>Micromonosporales</taxon>
        <taxon>Micromonosporaceae</taxon>
        <taxon>Rhizocola</taxon>
    </lineage>
</organism>
<proteinExistence type="predicted"/>
<reference evidence="3" key="1">
    <citation type="submission" date="2021-01" db="EMBL/GenBank/DDBJ databases">
        <title>Whole genome shotgun sequence of Rhizocola hellebori NBRC 109834.</title>
        <authorList>
            <person name="Komaki H."/>
            <person name="Tamura T."/>
        </authorList>
    </citation>
    <scope>NUCLEOTIDE SEQUENCE</scope>
    <source>
        <strain evidence="3">NBRC 109834</strain>
    </source>
</reference>
<keyword evidence="4" id="KW-1185">Reference proteome</keyword>
<name>A0A8J3Q503_9ACTN</name>
<dbReference type="PROSITE" id="PS51318">
    <property type="entry name" value="TAT"/>
    <property type="match status" value="1"/>
</dbReference>
<protein>
    <recommendedName>
        <fullName evidence="2">ER-bound oxygenase mpaB/mpaB'/Rubber oxygenase catalytic domain-containing protein</fullName>
    </recommendedName>
</protein>
<dbReference type="InterPro" id="IPR006311">
    <property type="entry name" value="TAT_signal"/>
</dbReference>
<dbReference type="RefSeq" id="WP_203907724.1">
    <property type="nucleotide sequence ID" value="NZ_BONY01000009.1"/>
</dbReference>
<comment type="caution">
    <text evidence="3">The sequence shown here is derived from an EMBL/GenBank/DDBJ whole genome shotgun (WGS) entry which is preliminary data.</text>
</comment>
<dbReference type="InterPro" id="IPR018713">
    <property type="entry name" value="MPAB/Lcp_cat_dom"/>
</dbReference>
<feature type="domain" description="ER-bound oxygenase mpaB/mpaB'/Rubber oxygenase catalytic" evidence="2">
    <location>
        <begin position="116"/>
        <end position="329"/>
    </location>
</feature>
<evidence type="ECO:0000259" key="2">
    <source>
        <dbReference type="Pfam" id="PF09995"/>
    </source>
</evidence>
<gene>
    <name evidence="3" type="ORF">Rhe02_18930</name>
</gene>
<evidence type="ECO:0000256" key="1">
    <source>
        <dbReference type="SAM" id="SignalP"/>
    </source>
</evidence>
<evidence type="ECO:0000313" key="4">
    <source>
        <dbReference type="Proteomes" id="UP000612899"/>
    </source>
</evidence>